<dbReference type="EMBL" id="JRLV01000005">
    <property type="protein sequence ID" value="KGO82562.1"/>
    <property type="molecule type" value="Genomic_DNA"/>
</dbReference>
<dbReference type="PANTHER" id="PTHR48081">
    <property type="entry name" value="AB HYDROLASE SUPERFAMILY PROTEIN C4A8.06C"/>
    <property type="match status" value="1"/>
</dbReference>
<dbReference type="InterPro" id="IPR049492">
    <property type="entry name" value="BD-FAE-like_dom"/>
</dbReference>
<dbReference type="Proteomes" id="UP000030129">
    <property type="component" value="Unassembled WGS sequence"/>
</dbReference>
<feature type="signal peptide" evidence="2">
    <location>
        <begin position="1"/>
        <end position="19"/>
    </location>
</feature>
<dbReference type="STRING" id="1406840.Q763_05565"/>
<keyword evidence="1" id="KW-0378">Hydrolase</keyword>
<dbReference type="RefSeq" id="WP_035131974.1">
    <property type="nucleotide sequence ID" value="NZ_JRLV01000005.1"/>
</dbReference>
<accession>A0A0A2LQI0</accession>
<comment type="caution">
    <text evidence="4">The sequence shown here is derived from an EMBL/GenBank/DDBJ whole genome shotgun (WGS) entry which is preliminary data.</text>
</comment>
<organism evidence="4 5">
    <name type="scientific">Flavobacterium beibuense F44-8</name>
    <dbReference type="NCBI Taxonomy" id="1406840"/>
    <lineage>
        <taxon>Bacteria</taxon>
        <taxon>Pseudomonadati</taxon>
        <taxon>Bacteroidota</taxon>
        <taxon>Flavobacteriia</taxon>
        <taxon>Flavobacteriales</taxon>
        <taxon>Flavobacteriaceae</taxon>
        <taxon>Flavobacterium</taxon>
    </lineage>
</organism>
<keyword evidence="5" id="KW-1185">Reference proteome</keyword>
<dbReference type="PANTHER" id="PTHR48081:SF9">
    <property type="entry name" value="CARBOXYLESTERASE"/>
    <property type="match status" value="1"/>
</dbReference>
<dbReference type="SUPFAM" id="SSF53474">
    <property type="entry name" value="alpha/beta-Hydrolases"/>
    <property type="match status" value="1"/>
</dbReference>
<dbReference type="ESTHER" id="9flao-a0a0a2lqi0">
    <property type="family name" value="BD-FAE"/>
</dbReference>
<protein>
    <submittedName>
        <fullName evidence="4">Lipase</fullName>
    </submittedName>
</protein>
<dbReference type="InterPro" id="IPR050300">
    <property type="entry name" value="GDXG_lipolytic_enzyme"/>
</dbReference>
<sequence>MKKQLLLFLFLLTATVSKAQTEYVTKTNIQYYDQATNKSDSYIAERCVLDIYLPKDTKNFATIVWFHGGGITQGSKEIPEYLKNKGYCIVGVNYRLSPNVKAPAYIEDSAAAVAWVYNNIEKYGGDPSLVFLSGHSAGGYLVSMVGLDQKYLAKYDIDSNRIAGLIPFSGQCITHFTVRKERGIPEKQPFVDEYAPLFHVRADAPPLLLITGDREMEMLGRYEENAYMARMMKIAGHKDTRLYELEGYGHNMTEPAFPLLVKEVNRIIELKKKKK</sequence>
<evidence type="ECO:0000313" key="5">
    <source>
        <dbReference type="Proteomes" id="UP000030129"/>
    </source>
</evidence>
<evidence type="ECO:0000256" key="1">
    <source>
        <dbReference type="ARBA" id="ARBA00022801"/>
    </source>
</evidence>
<proteinExistence type="predicted"/>
<dbReference type="Gene3D" id="3.40.50.1820">
    <property type="entry name" value="alpha/beta hydrolase"/>
    <property type="match status" value="1"/>
</dbReference>
<feature type="domain" description="BD-FAE-like" evidence="3">
    <location>
        <begin position="49"/>
        <end position="150"/>
    </location>
</feature>
<feature type="chain" id="PRO_5002002363" evidence="2">
    <location>
        <begin position="20"/>
        <end position="275"/>
    </location>
</feature>
<dbReference type="InterPro" id="IPR029058">
    <property type="entry name" value="AB_hydrolase_fold"/>
</dbReference>
<dbReference type="GO" id="GO:0016787">
    <property type="term" value="F:hydrolase activity"/>
    <property type="evidence" value="ECO:0007669"/>
    <property type="project" value="UniProtKB-KW"/>
</dbReference>
<evidence type="ECO:0000313" key="4">
    <source>
        <dbReference type="EMBL" id="KGO82562.1"/>
    </source>
</evidence>
<evidence type="ECO:0000256" key="2">
    <source>
        <dbReference type="SAM" id="SignalP"/>
    </source>
</evidence>
<reference evidence="4 5" key="1">
    <citation type="submission" date="2013-09" db="EMBL/GenBank/DDBJ databases">
        <authorList>
            <person name="Zeng Z."/>
            <person name="Chen C."/>
        </authorList>
    </citation>
    <scope>NUCLEOTIDE SEQUENCE [LARGE SCALE GENOMIC DNA]</scope>
    <source>
        <strain evidence="4 5">F44-8</strain>
    </source>
</reference>
<dbReference type="eggNOG" id="COG0657">
    <property type="taxonomic scope" value="Bacteria"/>
</dbReference>
<name>A0A0A2LQI0_9FLAO</name>
<dbReference type="AlphaFoldDB" id="A0A0A2LQI0"/>
<evidence type="ECO:0000259" key="3">
    <source>
        <dbReference type="Pfam" id="PF20434"/>
    </source>
</evidence>
<dbReference type="Pfam" id="PF20434">
    <property type="entry name" value="BD-FAE"/>
    <property type="match status" value="1"/>
</dbReference>
<keyword evidence="2" id="KW-0732">Signal</keyword>
<gene>
    <name evidence="4" type="ORF">Q763_05565</name>
</gene>